<keyword evidence="6 7" id="KW-0119">Carbohydrate metabolism</keyword>
<keyword evidence="3 7" id="KW-0313">Glucose metabolism</keyword>
<sequence length="498" mass="57935">MKRKNNELEPCQIIIFGGTGDLTHRKLMPALYNLQAQGLLPDNAPIISIGRRDKNNEIYRDEIYHSINKYSRNEVEDSVWSSLSSRIFYQRFDFREDEGYSRFKNFLCQNQREYQTGGNRIFYLAVAPEYFGIIVDKLKEFNIVNQGGSGWNRVVIEKPFGHDLDSARKLNDKITAVFNEENTYRIDHYLGKEMLQNIMTIRFANTIFEPVWNNRYIDNIQIVSSESAGVGRRGGYYEQAGALKDMVQNHMLQLLTLTAMEPPATLDTESIRDEKVKVLKALLEMDTADIRKFAVRGQYGPGKIKGRRVPGYRDEERTDPDSKTETFVALKVYINNIRWSGVPFYIKTGKRLQKKSTEVIIEFKDMLHPIYLKNFNSINPNLLVIRIQPREGVYFRFNTKKPGTRQTIIPVNMDFCQNCQIGQNSPEAYERLLQDVILGDQTLFTRWDEVEYSWSFIDKIAEAWQDNNPDFPNYHAGSQGPIAAEKMLQQEGHHWWNV</sequence>
<evidence type="ECO:0000256" key="2">
    <source>
        <dbReference type="ARBA" id="ARBA00009975"/>
    </source>
</evidence>
<dbReference type="Gene3D" id="3.30.360.10">
    <property type="entry name" value="Dihydrodipicolinate Reductase, domain 2"/>
    <property type="match status" value="1"/>
</dbReference>
<dbReference type="PRINTS" id="PR00079">
    <property type="entry name" value="G6PDHDRGNASE"/>
</dbReference>
<feature type="binding site" evidence="7">
    <location>
        <begin position="93"/>
        <end position="94"/>
    </location>
    <ligand>
        <name>NADP(+)</name>
        <dbReference type="ChEBI" id="CHEBI:58349"/>
    </ligand>
</feature>
<keyword evidence="11" id="KW-1185">Reference proteome</keyword>
<dbReference type="HOGENOM" id="CLU_013524_5_0_9"/>
<feature type="binding site" evidence="7">
    <location>
        <position position="245"/>
    </location>
    <ligand>
        <name>substrate</name>
    </ligand>
</feature>
<dbReference type="GO" id="GO:0006006">
    <property type="term" value="P:glucose metabolic process"/>
    <property type="evidence" value="ECO:0007669"/>
    <property type="project" value="UniProtKB-KW"/>
</dbReference>
<dbReference type="PANTHER" id="PTHR23429:SF0">
    <property type="entry name" value="GLUCOSE-6-PHOSPHATE 1-DEHYDROGENASE"/>
    <property type="match status" value="1"/>
</dbReference>
<evidence type="ECO:0000313" key="10">
    <source>
        <dbReference type="EMBL" id="ACL70376.1"/>
    </source>
</evidence>
<dbReference type="InterPro" id="IPR036291">
    <property type="entry name" value="NAD(P)-bd_dom_sf"/>
</dbReference>
<dbReference type="Gene3D" id="3.40.50.720">
    <property type="entry name" value="NAD(P)-binding Rossmann-like Domain"/>
    <property type="match status" value="1"/>
</dbReference>
<organism evidence="10 11">
    <name type="scientific">Halothermothrix orenii (strain H 168 / OCM 544 / DSM 9562)</name>
    <dbReference type="NCBI Taxonomy" id="373903"/>
    <lineage>
        <taxon>Bacteria</taxon>
        <taxon>Bacillati</taxon>
        <taxon>Bacillota</taxon>
        <taxon>Clostridia</taxon>
        <taxon>Halanaerobiales</taxon>
        <taxon>Halothermotrichaceae</taxon>
        <taxon>Halothermothrix</taxon>
    </lineage>
</organism>
<dbReference type="Pfam" id="PF02781">
    <property type="entry name" value="G6PD_C"/>
    <property type="match status" value="1"/>
</dbReference>
<accession>B8CYK7</accession>
<comment type="catalytic activity">
    <reaction evidence="7">
        <text>D-glucose 6-phosphate + NADP(+) = 6-phospho-D-glucono-1,5-lactone + NADPH + H(+)</text>
        <dbReference type="Rhea" id="RHEA:15841"/>
        <dbReference type="ChEBI" id="CHEBI:15378"/>
        <dbReference type="ChEBI" id="CHEBI:57783"/>
        <dbReference type="ChEBI" id="CHEBI:57955"/>
        <dbReference type="ChEBI" id="CHEBI:58349"/>
        <dbReference type="ChEBI" id="CHEBI:61548"/>
        <dbReference type="EC" id="1.1.1.49"/>
    </reaction>
</comment>
<feature type="binding site" evidence="7">
    <location>
        <position position="355"/>
    </location>
    <ligand>
        <name>substrate</name>
    </ligand>
</feature>
<evidence type="ECO:0000256" key="6">
    <source>
        <dbReference type="ARBA" id="ARBA00023277"/>
    </source>
</evidence>
<evidence type="ECO:0000259" key="9">
    <source>
        <dbReference type="Pfam" id="PF02781"/>
    </source>
</evidence>
<dbReference type="Pfam" id="PF00479">
    <property type="entry name" value="G6PD_N"/>
    <property type="match status" value="1"/>
</dbReference>
<evidence type="ECO:0000259" key="8">
    <source>
        <dbReference type="Pfam" id="PF00479"/>
    </source>
</evidence>
<dbReference type="PIRSF" id="PIRSF000110">
    <property type="entry name" value="G6PD"/>
    <property type="match status" value="1"/>
</dbReference>
<feature type="binding site" evidence="7">
    <location>
        <position position="51"/>
    </location>
    <ligand>
        <name>NADP(+)</name>
        <dbReference type="ChEBI" id="CHEBI:58349"/>
    </ligand>
</feature>
<feature type="binding site" evidence="7">
    <location>
        <position position="192"/>
    </location>
    <ligand>
        <name>substrate</name>
    </ligand>
</feature>
<feature type="active site" description="Proton acceptor" evidence="7">
    <location>
        <position position="250"/>
    </location>
</feature>
<feature type="binding site" evidence="7">
    <location>
        <position position="188"/>
    </location>
    <ligand>
        <name>substrate</name>
    </ligand>
</feature>
<comment type="pathway">
    <text evidence="1 7">Carbohydrate degradation; pentose phosphate pathway; D-ribulose 5-phosphate from D-glucose 6-phosphate (oxidative stage): step 1/3.</text>
</comment>
<dbReference type="InterPro" id="IPR001282">
    <property type="entry name" value="G6P_DH"/>
</dbReference>
<dbReference type="STRING" id="373903.Hore_16270"/>
<evidence type="ECO:0000313" key="11">
    <source>
        <dbReference type="Proteomes" id="UP000000719"/>
    </source>
</evidence>
<comment type="function">
    <text evidence="7">Catalyzes the oxidation of glucose 6-phosphate to 6-phosphogluconolactone.</text>
</comment>
<evidence type="ECO:0000256" key="7">
    <source>
        <dbReference type="HAMAP-Rule" id="MF_00966"/>
    </source>
</evidence>
<evidence type="ECO:0000256" key="1">
    <source>
        <dbReference type="ARBA" id="ARBA00004937"/>
    </source>
</evidence>
<feature type="binding site" evidence="7">
    <location>
        <position position="158"/>
    </location>
    <ligand>
        <name>NADP(+)</name>
        <dbReference type="ChEBI" id="CHEBI:58349"/>
    </ligand>
</feature>
<evidence type="ECO:0000256" key="4">
    <source>
        <dbReference type="ARBA" id="ARBA00022857"/>
    </source>
</evidence>
<dbReference type="UniPathway" id="UPA00115">
    <property type="reaction ID" value="UER00408"/>
</dbReference>
<dbReference type="EMBL" id="CP001098">
    <property type="protein sequence ID" value="ACL70376.1"/>
    <property type="molecule type" value="Genomic_DNA"/>
</dbReference>
<keyword evidence="4 7" id="KW-0521">NADP</keyword>
<gene>
    <name evidence="7" type="primary">zwf</name>
    <name evidence="10" type="ordered locus">Hore_16270</name>
</gene>
<comment type="caution">
    <text evidence="7">Lacks conserved residue(s) required for the propagation of feature annotation.</text>
</comment>
<dbReference type="Proteomes" id="UP000000719">
    <property type="component" value="Chromosome"/>
</dbReference>
<evidence type="ECO:0000256" key="5">
    <source>
        <dbReference type="ARBA" id="ARBA00023002"/>
    </source>
</evidence>
<dbReference type="SUPFAM" id="SSF55347">
    <property type="entry name" value="Glyceraldehyde-3-phosphate dehydrogenase-like, C-terminal domain"/>
    <property type="match status" value="1"/>
</dbReference>
<feature type="binding site" evidence="7">
    <location>
        <position position="226"/>
    </location>
    <ligand>
        <name>substrate</name>
    </ligand>
</feature>
<dbReference type="HAMAP" id="MF_00966">
    <property type="entry name" value="G6PD"/>
    <property type="match status" value="1"/>
</dbReference>
<dbReference type="PANTHER" id="PTHR23429">
    <property type="entry name" value="GLUCOSE-6-PHOSPHATE 1-DEHYDROGENASE G6PD"/>
    <property type="match status" value="1"/>
</dbReference>
<dbReference type="EC" id="1.1.1.49" evidence="7"/>
<dbReference type="KEGG" id="hor:Hore_16270"/>
<dbReference type="eggNOG" id="COG0364">
    <property type="taxonomic scope" value="Bacteria"/>
</dbReference>
<dbReference type="SUPFAM" id="SSF51735">
    <property type="entry name" value="NAD(P)-binding Rossmann-fold domains"/>
    <property type="match status" value="1"/>
</dbReference>
<dbReference type="GO" id="GO:0004345">
    <property type="term" value="F:glucose-6-phosphate dehydrogenase activity"/>
    <property type="evidence" value="ECO:0007669"/>
    <property type="project" value="UniProtKB-UniRule"/>
</dbReference>
<name>B8CYK7_HALOH</name>
<protein>
    <recommendedName>
        <fullName evidence="7">Glucose-6-phosphate 1-dehydrogenase</fullName>
        <shortName evidence="7">G6PD</shortName>
        <ecNumber evidence="7">1.1.1.49</ecNumber>
    </recommendedName>
</protein>
<dbReference type="PROSITE" id="PS00069">
    <property type="entry name" value="G6P_DEHYDROGENASE"/>
    <property type="match status" value="1"/>
</dbReference>
<dbReference type="AlphaFoldDB" id="B8CYK7"/>
<dbReference type="GO" id="GO:0050661">
    <property type="term" value="F:NADP binding"/>
    <property type="evidence" value="ECO:0007669"/>
    <property type="project" value="UniProtKB-UniRule"/>
</dbReference>
<dbReference type="InterPro" id="IPR022675">
    <property type="entry name" value="G6P_DH_C"/>
</dbReference>
<feature type="binding site" evidence="7">
    <location>
        <position position="350"/>
    </location>
    <ligand>
        <name>substrate</name>
    </ligand>
</feature>
<reference evidence="10 11" key="1">
    <citation type="journal article" date="2009" name="PLoS ONE">
        <title>Genome analysis of the anaerobic thermohalophilic bacterium Halothermothrix orenii.</title>
        <authorList>
            <person name="Mavromatis K."/>
            <person name="Ivanova N."/>
            <person name="Anderson I."/>
            <person name="Lykidis A."/>
            <person name="Hooper S.D."/>
            <person name="Sun H."/>
            <person name="Kunin V."/>
            <person name="Lapidus A."/>
            <person name="Hugenholtz P."/>
            <person name="Patel B."/>
            <person name="Kyrpides N.C."/>
        </authorList>
    </citation>
    <scope>NUCLEOTIDE SEQUENCE [LARGE SCALE GENOMIC DNA]</scope>
    <source>
        <strain evidence="11">H 168 / OCM 544 / DSM 9562</strain>
    </source>
</reference>
<dbReference type="NCBIfam" id="TIGR00871">
    <property type="entry name" value="zwf"/>
    <property type="match status" value="1"/>
</dbReference>
<dbReference type="InterPro" id="IPR019796">
    <property type="entry name" value="G6P_DH_AS"/>
</dbReference>
<feature type="domain" description="Glucose-6-phosphate dehydrogenase C-terminal" evidence="9">
    <location>
        <begin position="199"/>
        <end position="496"/>
    </location>
</feature>
<feature type="domain" description="Glucose-6-phosphate dehydrogenase NAD-binding" evidence="8">
    <location>
        <begin position="14"/>
        <end position="197"/>
    </location>
</feature>
<comment type="similarity">
    <text evidence="2 7">Belongs to the glucose-6-phosphate dehydrogenase family.</text>
</comment>
<dbReference type="RefSeq" id="WP_012636559.1">
    <property type="nucleotide sequence ID" value="NC_011899.1"/>
</dbReference>
<dbReference type="InterPro" id="IPR022674">
    <property type="entry name" value="G6P_DH_NAD-bd"/>
</dbReference>
<evidence type="ECO:0000256" key="3">
    <source>
        <dbReference type="ARBA" id="ARBA00022526"/>
    </source>
</evidence>
<keyword evidence="5 7" id="KW-0560">Oxidoreductase</keyword>
<dbReference type="GO" id="GO:0005829">
    <property type="term" value="C:cytosol"/>
    <property type="evidence" value="ECO:0007669"/>
    <property type="project" value="TreeGrafter"/>
</dbReference>
<dbReference type="GO" id="GO:0009051">
    <property type="term" value="P:pentose-phosphate shunt, oxidative branch"/>
    <property type="evidence" value="ECO:0007669"/>
    <property type="project" value="TreeGrafter"/>
</dbReference>
<proteinExistence type="inferred from homology"/>